<dbReference type="OrthoDB" id="5893812at2"/>
<feature type="chain" id="PRO_5002022513" evidence="1">
    <location>
        <begin position="20"/>
        <end position="102"/>
    </location>
</feature>
<reference evidence="2 3" key="1">
    <citation type="submission" date="2014-10" db="EMBL/GenBank/DDBJ databases">
        <title>Genome sequencing of Vibrio sinaloensis T08.</title>
        <authorList>
            <person name="Chan K.-G."/>
            <person name="Mohamad N.I."/>
        </authorList>
    </citation>
    <scope>NUCLEOTIDE SEQUENCE [LARGE SCALE GENOMIC DNA]</scope>
    <source>
        <strain evidence="2 3">T08</strain>
    </source>
</reference>
<name>A0A0A5I300_PHOS4</name>
<feature type="signal peptide" evidence="1">
    <location>
        <begin position="1"/>
        <end position="19"/>
    </location>
</feature>
<proteinExistence type="predicted"/>
<sequence length="102" mass="11742">MLIRVSLLLLLSFSSLSWANSQTSPLFLYSLNNPVEEDLHQPERSYSDEILVKDETLPIEYRQPCDVKCGVRNTSLFVLQMVAEAKADQEYRTRLILPNDQP</sequence>
<organism evidence="2 3">
    <name type="scientific">Photobacterium sp. (strain ATCC 43367)</name>
    <dbReference type="NCBI Taxonomy" id="379097"/>
    <lineage>
        <taxon>Bacteria</taxon>
        <taxon>Pseudomonadati</taxon>
        <taxon>Pseudomonadota</taxon>
        <taxon>Gammaproteobacteria</taxon>
        <taxon>Vibrionales</taxon>
        <taxon>Vibrionaceae</taxon>
        <taxon>Vibrio</taxon>
        <taxon>Vibrio oreintalis group</taxon>
    </lineage>
</organism>
<evidence type="ECO:0000256" key="1">
    <source>
        <dbReference type="SAM" id="SignalP"/>
    </source>
</evidence>
<dbReference type="EMBL" id="JRWP01000004">
    <property type="protein sequence ID" value="KGY10201.1"/>
    <property type="molecule type" value="Genomic_DNA"/>
</dbReference>
<keyword evidence="1" id="KW-0732">Signal</keyword>
<protein>
    <submittedName>
        <fullName evidence="2">Uncharacterized protein</fullName>
    </submittedName>
</protein>
<dbReference type="Proteomes" id="UP000030451">
    <property type="component" value="Unassembled WGS sequence"/>
</dbReference>
<dbReference type="RefSeq" id="WP_038188447.1">
    <property type="nucleotide sequence ID" value="NZ_JRWP01000004.1"/>
</dbReference>
<gene>
    <name evidence="2" type="ORF">NM06_04625</name>
</gene>
<evidence type="ECO:0000313" key="3">
    <source>
        <dbReference type="Proteomes" id="UP000030451"/>
    </source>
</evidence>
<dbReference type="AlphaFoldDB" id="A0A0A5I300"/>
<accession>A0A0A5I300</accession>
<evidence type="ECO:0000313" key="2">
    <source>
        <dbReference type="EMBL" id="KGY10201.1"/>
    </source>
</evidence>
<comment type="caution">
    <text evidence="2">The sequence shown here is derived from an EMBL/GenBank/DDBJ whole genome shotgun (WGS) entry which is preliminary data.</text>
</comment>